<dbReference type="InterPro" id="IPR007111">
    <property type="entry name" value="NACHT_NTPase"/>
</dbReference>
<dbReference type="EMBL" id="JBFXLR010000001">
    <property type="protein sequence ID" value="KAL2861901.1"/>
    <property type="molecule type" value="Genomic_DNA"/>
</dbReference>
<dbReference type="PANTHER" id="PTHR10039:SF16">
    <property type="entry name" value="GPI INOSITOL-DEACYLASE"/>
    <property type="match status" value="1"/>
</dbReference>
<evidence type="ECO:0000256" key="1">
    <source>
        <dbReference type="ARBA" id="ARBA00022737"/>
    </source>
</evidence>
<dbReference type="Pfam" id="PF24883">
    <property type="entry name" value="NPHP3_N"/>
    <property type="match status" value="1"/>
</dbReference>
<organism evidence="4 5">
    <name type="scientific">Aspergillus pseudodeflectus</name>
    <dbReference type="NCBI Taxonomy" id="176178"/>
    <lineage>
        <taxon>Eukaryota</taxon>
        <taxon>Fungi</taxon>
        <taxon>Dikarya</taxon>
        <taxon>Ascomycota</taxon>
        <taxon>Pezizomycotina</taxon>
        <taxon>Eurotiomycetes</taxon>
        <taxon>Eurotiomycetidae</taxon>
        <taxon>Eurotiales</taxon>
        <taxon>Aspergillaceae</taxon>
        <taxon>Aspergillus</taxon>
        <taxon>Aspergillus subgen. Nidulantes</taxon>
    </lineage>
</organism>
<keyword evidence="1" id="KW-0677">Repeat</keyword>
<dbReference type="InterPro" id="IPR027417">
    <property type="entry name" value="P-loop_NTPase"/>
</dbReference>
<dbReference type="PANTHER" id="PTHR10039">
    <property type="entry name" value="AMELOGENIN"/>
    <property type="match status" value="1"/>
</dbReference>
<accession>A0ABR4LBI8</accession>
<evidence type="ECO:0000313" key="4">
    <source>
        <dbReference type="EMBL" id="KAL2861901.1"/>
    </source>
</evidence>
<feature type="coiled-coil region" evidence="2">
    <location>
        <begin position="24"/>
        <end position="58"/>
    </location>
</feature>
<evidence type="ECO:0000256" key="2">
    <source>
        <dbReference type="SAM" id="Coils"/>
    </source>
</evidence>
<sequence>MEGLGSAASVIAVVDLAGKVATVLFQYLTAVKHAKAEIERLREELDRLSATLQSAQRLLEGPNGDQLKAANSQALRRGLDRSYAELVSLESKLRKKLDSGSSRVMSKFGIRSLKWPLESKDVDRSIAALERQRDTLSAALTIDQVEQVLDINQTLLLSKLPIVEDALFDSQANEHESRCHPDTRADLLRDIYDWVDDANGKSVFYLQGMAGTGKSTISRTVAQHLVERADRPLVATFFFKRGEGDRGNARRVATTLTSQLIAREPVLAASVKRAIDSNHAITGRPMGEQFEQLIFTPLEGLKSGKSRTVVIIIDALDECGGEDDIRQLIYQIFRGANMKSDTIRWRAFLTGRPEPPVRLGIGAIRRDIEQRQLELVPEADIHHDLTAFFKTRFAKIRADFNTLYHADSQLPQSWPGHEATQQLVNMAIPLFIFAATVCRFIEDRAWSDPRAQLEKILQHATAFSEMDNLEATYLQILSRLAVPSKAAQQTLQDEFHKVVGTIAVLAEPLSANSLSRVLGLPKSSIDGRLMSLHSVLSVPDSPDVPIKMLHLSFRDFLVDPEKRDTNPFWEYLAKKSQPRELSHACLQKFEYTSSSPNIFFTGWKR</sequence>
<reference evidence="4 5" key="1">
    <citation type="submission" date="2024-07" db="EMBL/GenBank/DDBJ databases">
        <title>Section-level genome sequencing and comparative genomics of Aspergillus sections Usti and Cavernicolus.</title>
        <authorList>
            <consortium name="Lawrence Berkeley National Laboratory"/>
            <person name="Nybo J.L."/>
            <person name="Vesth T.C."/>
            <person name="Theobald S."/>
            <person name="Frisvad J.C."/>
            <person name="Larsen T.O."/>
            <person name="Kjaerboelling I."/>
            <person name="Rothschild-Mancinelli K."/>
            <person name="Lyhne E.K."/>
            <person name="Kogle M.E."/>
            <person name="Barry K."/>
            <person name="Clum A."/>
            <person name="Na H."/>
            <person name="Ledsgaard L."/>
            <person name="Lin J."/>
            <person name="Lipzen A."/>
            <person name="Kuo A."/>
            <person name="Riley R."/>
            <person name="Mondo S."/>
            <person name="LaButti K."/>
            <person name="Haridas S."/>
            <person name="Pangalinan J."/>
            <person name="Salamov A.A."/>
            <person name="Simmons B.A."/>
            <person name="Magnuson J.K."/>
            <person name="Chen J."/>
            <person name="Drula E."/>
            <person name="Henrissat B."/>
            <person name="Wiebenga A."/>
            <person name="Lubbers R.J."/>
            <person name="Gomes A.C."/>
            <person name="Macurrencykelacurrency M.R."/>
            <person name="Stajich J."/>
            <person name="Grigoriev I.V."/>
            <person name="Mortensen U.H."/>
            <person name="De vries R.P."/>
            <person name="Baker S.E."/>
            <person name="Andersen M.R."/>
        </authorList>
    </citation>
    <scope>NUCLEOTIDE SEQUENCE [LARGE SCALE GENOMIC DNA]</scope>
    <source>
        <strain evidence="4 5">CBS 756.74</strain>
    </source>
</reference>
<dbReference type="RefSeq" id="XP_070905991.1">
    <property type="nucleotide sequence ID" value="XM_071043953.1"/>
</dbReference>
<dbReference type="PROSITE" id="PS50837">
    <property type="entry name" value="NACHT"/>
    <property type="match status" value="1"/>
</dbReference>
<dbReference type="GeneID" id="98159117"/>
<keyword evidence="5" id="KW-1185">Reference proteome</keyword>
<evidence type="ECO:0000313" key="5">
    <source>
        <dbReference type="Proteomes" id="UP001610444"/>
    </source>
</evidence>
<feature type="domain" description="NACHT" evidence="3">
    <location>
        <begin position="202"/>
        <end position="353"/>
    </location>
</feature>
<protein>
    <recommendedName>
        <fullName evidence="3">NACHT domain-containing protein</fullName>
    </recommendedName>
</protein>
<proteinExistence type="predicted"/>
<name>A0ABR4LBI8_9EURO</name>
<gene>
    <name evidence="4" type="ORF">BJX68DRAFT_260700</name>
</gene>
<dbReference type="InterPro" id="IPR056884">
    <property type="entry name" value="NPHP3-like_N"/>
</dbReference>
<evidence type="ECO:0000259" key="3">
    <source>
        <dbReference type="PROSITE" id="PS50837"/>
    </source>
</evidence>
<dbReference type="Gene3D" id="3.40.50.300">
    <property type="entry name" value="P-loop containing nucleotide triphosphate hydrolases"/>
    <property type="match status" value="1"/>
</dbReference>
<dbReference type="SUPFAM" id="SSF52540">
    <property type="entry name" value="P-loop containing nucleoside triphosphate hydrolases"/>
    <property type="match status" value="1"/>
</dbReference>
<comment type="caution">
    <text evidence="4">The sequence shown here is derived from an EMBL/GenBank/DDBJ whole genome shotgun (WGS) entry which is preliminary data.</text>
</comment>
<keyword evidence="2" id="KW-0175">Coiled coil</keyword>
<dbReference type="Proteomes" id="UP001610444">
    <property type="component" value="Unassembled WGS sequence"/>
</dbReference>